<accession>Q3J1M2</accession>
<dbReference type="EMBL" id="CP000143">
    <property type="protein sequence ID" value="ABA79312.1"/>
    <property type="molecule type" value="Genomic_DNA"/>
</dbReference>
<evidence type="ECO:0000313" key="1">
    <source>
        <dbReference type="EMBL" id="ABA79312.1"/>
    </source>
</evidence>
<dbReference type="EnsemblBacteria" id="ABA79312">
    <property type="protein sequence ID" value="ABA79312"/>
    <property type="gene ID" value="RSP_0138"/>
</dbReference>
<keyword evidence="2" id="KW-1185">Reference proteome</keyword>
<reference evidence="2" key="1">
    <citation type="submission" date="2005-09" db="EMBL/GenBank/DDBJ databases">
        <title>Complete sequence of chromosome 1 of Rhodobacter sphaeroides 2.4.1.</title>
        <authorList>
            <person name="Copeland A."/>
            <person name="Lucas S."/>
            <person name="Lapidus A."/>
            <person name="Barry K."/>
            <person name="Detter J.C."/>
            <person name="Glavina T."/>
            <person name="Hammon N."/>
            <person name="Israni S."/>
            <person name="Pitluck S."/>
            <person name="Richardson P."/>
            <person name="Mackenzie C."/>
            <person name="Choudhary M."/>
            <person name="Larimer F."/>
            <person name="Hauser L.J."/>
            <person name="Land M."/>
            <person name="Donohue T.J."/>
            <person name="Kaplan S."/>
        </authorList>
    </citation>
    <scope>NUCLEOTIDE SEQUENCE [LARGE SCALE GENOMIC DNA]</scope>
    <source>
        <strain evidence="2">ATCC 17023 / DSM 158 / JCM 6121 / CCUG 31486 / LMG 2827 / NBRC 12203 / NCIMB 8253 / ATH 2.4.1.</strain>
    </source>
</reference>
<organism evidence="1 2">
    <name type="scientific">Cereibacter sphaeroides (strain ATCC 17023 / DSM 158 / JCM 6121 / CCUG 31486 / LMG 2827 / NBRC 12203 / NCIMB 8253 / ATH 2.4.1.)</name>
    <name type="common">Rhodobacter sphaeroides</name>
    <dbReference type="NCBI Taxonomy" id="272943"/>
    <lineage>
        <taxon>Bacteria</taxon>
        <taxon>Pseudomonadati</taxon>
        <taxon>Pseudomonadota</taxon>
        <taxon>Alphaproteobacteria</taxon>
        <taxon>Rhodobacterales</taxon>
        <taxon>Paracoccaceae</taxon>
        <taxon>Cereibacter</taxon>
    </lineage>
</organism>
<gene>
    <name evidence="1" type="ORF">RSP_0138</name>
</gene>
<evidence type="ECO:0000313" key="2">
    <source>
        <dbReference type="Proteomes" id="UP000002703"/>
    </source>
</evidence>
<name>Q3J1M2_CERS4</name>
<proteinExistence type="predicted"/>
<dbReference type="Proteomes" id="UP000002703">
    <property type="component" value="Chromosome 1"/>
</dbReference>
<sequence length="116" mass="12070">MPSSRTSTARPTSRGSPIWRPCEAVAVLEVRPDCRRGDHARAAGGGFAPVHGCGRREHPCADLLLDGWPGLALARELTVAGRLPSAERRGSSALVGRGTYSRGESASVGIHAACGL</sequence>
<protein>
    <submittedName>
        <fullName evidence="1">Uncharacterized protein</fullName>
    </submittedName>
</protein>
<dbReference type="KEGG" id="rsp:RSP_0138"/>
<dbReference type="AlphaFoldDB" id="Q3J1M2"/>